<reference evidence="4" key="1">
    <citation type="journal article" date="2020" name="Stud. Mycol.">
        <title>101 Dothideomycetes genomes: a test case for predicting lifestyles and emergence of pathogens.</title>
        <authorList>
            <person name="Haridas S."/>
            <person name="Albert R."/>
            <person name="Binder M."/>
            <person name="Bloem J."/>
            <person name="Labutti K."/>
            <person name="Salamov A."/>
            <person name="Andreopoulos B."/>
            <person name="Baker S."/>
            <person name="Barry K."/>
            <person name="Bills G."/>
            <person name="Bluhm B."/>
            <person name="Cannon C."/>
            <person name="Castanera R."/>
            <person name="Culley D."/>
            <person name="Daum C."/>
            <person name="Ezra D."/>
            <person name="Gonzalez J."/>
            <person name="Henrissat B."/>
            <person name="Kuo A."/>
            <person name="Liang C."/>
            <person name="Lipzen A."/>
            <person name="Lutzoni F."/>
            <person name="Magnuson J."/>
            <person name="Mondo S."/>
            <person name="Nolan M."/>
            <person name="Ohm R."/>
            <person name="Pangilinan J."/>
            <person name="Park H.-J."/>
            <person name="Ramirez L."/>
            <person name="Alfaro M."/>
            <person name="Sun H."/>
            <person name="Tritt A."/>
            <person name="Yoshinaga Y."/>
            <person name="Zwiers L.-H."/>
            <person name="Turgeon B."/>
            <person name="Goodwin S."/>
            <person name="Spatafora J."/>
            <person name="Crous P."/>
            <person name="Grigoriev I."/>
        </authorList>
    </citation>
    <scope>NUCLEOTIDE SEQUENCE</scope>
    <source>
        <strain evidence="4">SCOH1-5</strain>
    </source>
</reference>
<feature type="compositionally biased region" description="Low complexity" evidence="2">
    <location>
        <begin position="43"/>
        <end position="72"/>
    </location>
</feature>
<dbReference type="InterPro" id="IPR013087">
    <property type="entry name" value="Znf_C2H2_type"/>
</dbReference>
<feature type="region of interest" description="Disordered" evidence="2">
    <location>
        <begin position="13"/>
        <end position="101"/>
    </location>
</feature>
<name>A0A6A6FRB3_9PEZI</name>
<evidence type="ECO:0000256" key="2">
    <source>
        <dbReference type="SAM" id="MobiDB-lite"/>
    </source>
</evidence>
<keyword evidence="1" id="KW-0863">Zinc-finger</keyword>
<proteinExistence type="predicted"/>
<keyword evidence="1" id="KW-0479">Metal-binding</keyword>
<protein>
    <recommendedName>
        <fullName evidence="3">C2H2-type domain-containing protein</fullName>
    </recommendedName>
</protein>
<gene>
    <name evidence="4" type="ORF">CERZMDRAFT_94115</name>
</gene>
<evidence type="ECO:0000256" key="1">
    <source>
        <dbReference type="PROSITE-ProRule" id="PRU00042"/>
    </source>
</evidence>
<evidence type="ECO:0000313" key="4">
    <source>
        <dbReference type="EMBL" id="KAF2215718.1"/>
    </source>
</evidence>
<keyword evidence="1" id="KW-0862">Zinc</keyword>
<dbReference type="Proteomes" id="UP000799539">
    <property type="component" value="Unassembled WGS sequence"/>
</dbReference>
<dbReference type="GO" id="GO:0008270">
    <property type="term" value="F:zinc ion binding"/>
    <property type="evidence" value="ECO:0007669"/>
    <property type="project" value="UniProtKB-KW"/>
</dbReference>
<feature type="compositionally biased region" description="Basic and acidic residues" evidence="2">
    <location>
        <begin position="19"/>
        <end position="28"/>
    </location>
</feature>
<organism evidence="4 5">
    <name type="scientific">Cercospora zeae-maydis SCOH1-5</name>
    <dbReference type="NCBI Taxonomy" id="717836"/>
    <lineage>
        <taxon>Eukaryota</taxon>
        <taxon>Fungi</taxon>
        <taxon>Dikarya</taxon>
        <taxon>Ascomycota</taxon>
        <taxon>Pezizomycotina</taxon>
        <taxon>Dothideomycetes</taxon>
        <taxon>Dothideomycetidae</taxon>
        <taxon>Mycosphaerellales</taxon>
        <taxon>Mycosphaerellaceae</taxon>
        <taxon>Cercospora</taxon>
    </lineage>
</organism>
<feature type="domain" description="C2H2-type" evidence="3">
    <location>
        <begin position="3"/>
        <end position="30"/>
    </location>
</feature>
<dbReference type="AlphaFoldDB" id="A0A6A6FRB3"/>
<sequence>MSLQCKYCSQTFAHGPARSSHERAHEVRNNFTTDIRFTRRPPRATTAAATNDVPAQAPAPDATAASTPRPAAVGDRPGGARKRASGDIAGGSPPKKRNPGYSVKIMEGVYYGLPTSLPHDPPKRIESLVEITKLSFGIDKRPISRRTLRDGHKMVFDSELGKCGQWVLSTPVGISKGGNVPQTVQRTYGSSYGAYGTGGVGNIRSTYPRNRAQQRDQQRMFPGIGKELLGATWGIPAEPIRSVPAPGQLADGSDSTERILWNLATLLEEYEHMKEEDEERWKKKMEEPLRQIRNL</sequence>
<keyword evidence="5" id="KW-1185">Reference proteome</keyword>
<dbReference type="PROSITE" id="PS00028">
    <property type="entry name" value="ZINC_FINGER_C2H2_1"/>
    <property type="match status" value="1"/>
</dbReference>
<evidence type="ECO:0000259" key="3">
    <source>
        <dbReference type="PROSITE" id="PS50157"/>
    </source>
</evidence>
<dbReference type="PROSITE" id="PS50157">
    <property type="entry name" value="ZINC_FINGER_C2H2_2"/>
    <property type="match status" value="1"/>
</dbReference>
<evidence type="ECO:0000313" key="5">
    <source>
        <dbReference type="Proteomes" id="UP000799539"/>
    </source>
</evidence>
<dbReference type="EMBL" id="ML992665">
    <property type="protein sequence ID" value="KAF2215718.1"/>
    <property type="molecule type" value="Genomic_DNA"/>
</dbReference>
<accession>A0A6A6FRB3</accession>